<dbReference type="AlphaFoldDB" id="A0A4T2GQ89"/>
<dbReference type="Gene3D" id="3.10.350.10">
    <property type="entry name" value="LysM domain"/>
    <property type="match status" value="1"/>
</dbReference>
<dbReference type="EMBL" id="SSXO01000001">
    <property type="protein sequence ID" value="TII01263.1"/>
    <property type="molecule type" value="Genomic_DNA"/>
</dbReference>
<evidence type="ECO:0000259" key="3">
    <source>
        <dbReference type="PROSITE" id="PS51782"/>
    </source>
</evidence>
<name>A0A4T2GQ89_STRSU</name>
<dbReference type="OrthoDB" id="2242633at2"/>
<reference evidence="4 5" key="1">
    <citation type="submission" date="2019-04" db="EMBL/GenBank/DDBJ databases">
        <title>Genome analysis of Streptococcus suis strain WUSS424.</title>
        <authorList>
            <person name="Chen H."/>
            <person name="Gao X."/>
            <person name="Wu Z."/>
        </authorList>
    </citation>
    <scope>NUCLEOTIDE SEQUENCE [LARGE SCALE GENOMIC DNA]</scope>
    <source>
        <strain evidence="4 5">WUSS424</strain>
    </source>
</reference>
<feature type="domain" description="LysM" evidence="3">
    <location>
        <begin position="122"/>
        <end position="169"/>
    </location>
</feature>
<dbReference type="InterPro" id="IPR036779">
    <property type="entry name" value="LysM_dom_sf"/>
</dbReference>
<keyword evidence="2" id="KW-0812">Transmembrane</keyword>
<keyword evidence="2" id="KW-0472">Membrane</keyword>
<proteinExistence type="predicted"/>
<accession>A0A4T2GQ89</accession>
<feature type="compositionally biased region" description="Low complexity" evidence="1">
    <location>
        <begin position="78"/>
        <end position="114"/>
    </location>
</feature>
<dbReference type="NCBIfam" id="NF042931">
    <property type="entry name" value="SAG1386_EF1546"/>
    <property type="match status" value="1"/>
</dbReference>
<evidence type="ECO:0000313" key="4">
    <source>
        <dbReference type="EMBL" id="TII01263.1"/>
    </source>
</evidence>
<dbReference type="InterPro" id="IPR018392">
    <property type="entry name" value="LysM"/>
</dbReference>
<evidence type="ECO:0000256" key="2">
    <source>
        <dbReference type="SAM" id="Phobius"/>
    </source>
</evidence>
<protein>
    <submittedName>
        <fullName evidence="4">LysM peptidoglycan-binding domain-containing protein</fullName>
    </submittedName>
</protein>
<organism evidence="4 5">
    <name type="scientific">Streptococcus suis</name>
    <dbReference type="NCBI Taxonomy" id="1307"/>
    <lineage>
        <taxon>Bacteria</taxon>
        <taxon>Bacillati</taxon>
        <taxon>Bacillota</taxon>
        <taxon>Bacilli</taxon>
        <taxon>Lactobacillales</taxon>
        <taxon>Streptococcaceae</taxon>
        <taxon>Streptococcus</taxon>
    </lineage>
</organism>
<dbReference type="Pfam" id="PF01476">
    <property type="entry name" value="LysM"/>
    <property type="match status" value="1"/>
</dbReference>
<dbReference type="Proteomes" id="UP000305165">
    <property type="component" value="Unassembled WGS sequence"/>
</dbReference>
<evidence type="ECO:0000256" key="1">
    <source>
        <dbReference type="SAM" id="MobiDB-lite"/>
    </source>
</evidence>
<dbReference type="PROSITE" id="PS51782">
    <property type="entry name" value="LYSM"/>
    <property type="match status" value="1"/>
</dbReference>
<gene>
    <name evidence="4" type="ORF">FAJ39_02775</name>
</gene>
<evidence type="ECO:0000313" key="5">
    <source>
        <dbReference type="Proteomes" id="UP000305165"/>
    </source>
</evidence>
<dbReference type="InterPro" id="IPR049981">
    <property type="entry name" value="SPy_0802-like"/>
</dbReference>
<dbReference type="CDD" id="cd00118">
    <property type="entry name" value="LysM"/>
    <property type="match status" value="1"/>
</dbReference>
<feature type="transmembrane region" description="Helical" evidence="2">
    <location>
        <begin position="31"/>
        <end position="53"/>
    </location>
</feature>
<feature type="region of interest" description="Disordered" evidence="1">
    <location>
        <begin position="78"/>
        <end position="123"/>
    </location>
</feature>
<sequence>MSQEPWNEEIYEATETSRKSRVMKGYSSSKIFTILAVIFAIIVLAIIITALYLSMGGSNTNSTEGFYNASASSAVVSSTTESSSSSTSIESSTSTEESTEVSSMETTASSSSSTLTDTGDGSTLTVQAGEGVGSIAARAGISIAQLESLNPEKMTTGSWLAHPGDVVRIK</sequence>
<dbReference type="SUPFAM" id="SSF54106">
    <property type="entry name" value="LysM domain"/>
    <property type="match status" value="1"/>
</dbReference>
<comment type="caution">
    <text evidence="4">The sequence shown here is derived from an EMBL/GenBank/DDBJ whole genome shotgun (WGS) entry which is preliminary data.</text>
</comment>
<keyword evidence="2" id="KW-1133">Transmembrane helix</keyword>